<dbReference type="PANTHER" id="PTHR44846">
    <property type="entry name" value="MANNOSYL-D-GLYCERATE TRANSPORT/METABOLISM SYSTEM REPRESSOR MNGR-RELATED"/>
    <property type="match status" value="1"/>
</dbReference>
<dbReference type="OrthoDB" id="9816541at2"/>
<dbReference type="SMART" id="SM00345">
    <property type="entry name" value="HTH_GNTR"/>
    <property type="match status" value="1"/>
</dbReference>
<protein>
    <recommendedName>
        <fullName evidence="4">Trehalose operon repressor</fullName>
    </recommendedName>
</protein>
<dbReference type="GO" id="GO:0003677">
    <property type="term" value="F:DNA binding"/>
    <property type="evidence" value="ECO:0007669"/>
    <property type="project" value="UniProtKB-UniRule"/>
</dbReference>
<evidence type="ECO:0000256" key="3">
    <source>
        <dbReference type="ARBA" id="ARBA00023163"/>
    </source>
</evidence>
<dbReference type="SMART" id="SM00866">
    <property type="entry name" value="UTRA"/>
    <property type="match status" value="1"/>
</dbReference>
<dbReference type="PATRIC" id="fig|1218508.4.peg.1553"/>
<feature type="domain" description="HTH gntR-type" evidence="5">
    <location>
        <begin position="3"/>
        <end position="71"/>
    </location>
</feature>
<sequence>MVVCKYWQIAQDLSEKIKHGQYATGELLPSETDLTRLYNTSRETIRKALAELSVAGLIQKVKGKGSIVLNTARFAFPVSDIVTFNELNQSEQMRAQTKVLQLKNQQLPADISSRMRLRQPPATFIQRLRIVNEEPVIVDEDYILKKFVPVITEEQAQNSLYSYFENDLGLKIAYATKMITVETAPADITKLLKLATTDLVVFVRSLTYLQDTSFFQYTISMHRPDKFKFVDFAHRKKL</sequence>
<dbReference type="HOGENOM" id="CLU_063236_5_2_9"/>
<dbReference type="RefSeq" id="WP_045923378.1">
    <property type="nucleotide sequence ID" value="NZ_JBHTHW010000004.1"/>
</dbReference>
<evidence type="ECO:0000259" key="5">
    <source>
        <dbReference type="PROSITE" id="PS50949"/>
    </source>
</evidence>
<reference evidence="6 7" key="1">
    <citation type="submission" date="2014-12" db="EMBL/GenBank/DDBJ databases">
        <title>Comparative genomics of the lactic acid bacteria isolated from the honey bee gut.</title>
        <authorList>
            <person name="Ellegaard K.M."/>
            <person name="Tamarit D."/>
            <person name="Javelind E."/>
            <person name="Olofsson T."/>
            <person name="Andersson S.G."/>
            <person name="Vasquez A."/>
        </authorList>
    </citation>
    <scope>NUCLEOTIDE SEQUENCE [LARGE SCALE GENOMIC DNA]</scope>
    <source>
        <strain evidence="6 7">Hon2</strain>
    </source>
</reference>
<evidence type="ECO:0000313" key="7">
    <source>
        <dbReference type="Proteomes" id="UP000033695"/>
    </source>
</evidence>
<proteinExistence type="predicted"/>
<comment type="caution">
    <text evidence="6">The sequence shown here is derived from an EMBL/GenBank/DDBJ whole genome shotgun (WGS) entry which is preliminary data.</text>
</comment>
<gene>
    <name evidence="6" type="ORF">JG29_15600</name>
</gene>
<dbReference type="PRINTS" id="PR00035">
    <property type="entry name" value="HTHGNTR"/>
</dbReference>
<evidence type="ECO:0000313" key="6">
    <source>
        <dbReference type="EMBL" id="KJY48214.1"/>
    </source>
</evidence>
<dbReference type="PROSITE" id="PS50949">
    <property type="entry name" value="HTH_GNTR"/>
    <property type="match status" value="1"/>
</dbReference>
<dbReference type="Pfam" id="PF00392">
    <property type="entry name" value="GntR"/>
    <property type="match status" value="1"/>
</dbReference>
<dbReference type="InterPro" id="IPR011663">
    <property type="entry name" value="UTRA"/>
</dbReference>
<keyword evidence="3" id="KW-0804">Transcription</keyword>
<evidence type="ECO:0000256" key="2">
    <source>
        <dbReference type="ARBA" id="ARBA00023125"/>
    </source>
</evidence>
<dbReference type="EMBL" id="JXBZ01000010">
    <property type="protein sequence ID" value="KJY48214.1"/>
    <property type="molecule type" value="Genomic_DNA"/>
</dbReference>
<dbReference type="InterPro" id="IPR050679">
    <property type="entry name" value="Bact_HTH_transcr_reg"/>
</dbReference>
<dbReference type="Gene3D" id="3.40.1410.10">
    <property type="entry name" value="Chorismate lyase-like"/>
    <property type="match status" value="1"/>
</dbReference>
<accession>A0A0F4KQD2</accession>
<dbReference type="InterPro" id="IPR000524">
    <property type="entry name" value="Tscrpt_reg_HTH_GntR"/>
</dbReference>
<dbReference type="Pfam" id="PF07702">
    <property type="entry name" value="UTRA"/>
    <property type="match status" value="1"/>
</dbReference>
<dbReference type="AlphaFoldDB" id="A0A0F4KQD2"/>
<dbReference type="NCBIfam" id="TIGR02404">
    <property type="entry name" value="trehalos_R_Bsub"/>
    <property type="match status" value="1"/>
</dbReference>
<dbReference type="InterPro" id="IPR036388">
    <property type="entry name" value="WH-like_DNA-bd_sf"/>
</dbReference>
<dbReference type="SUPFAM" id="SSF46785">
    <property type="entry name" value="Winged helix' DNA-binding domain"/>
    <property type="match status" value="1"/>
</dbReference>
<keyword evidence="1" id="KW-0805">Transcription regulation</keyword>
<dbReference type="InterPro" id="IPR012770">
    <property type="entry name" value="TreR"/>
</dbReference>
<dbReference type="GO" id="GO:0003700">
    <property type="term" value="F:DNA-binding transcription factor activity"/>
    <property type="evidence" value="ECO:0007669"/>
    <property type="project" value="UniProtKB-UniRule"/>
</dbReference>
<dbReference type="CDD" id="cd07377">
    <property type="entry name" value="WHTH_GntR"/>
    <property type="match status" value="1"/>
</dbReference>
<dbReference type="Gene3D" id="1.10.10.10">
    <property type="entry name" value="Winged helix-like DNA-binding domain superfamily/Winged helix DNA-binding domain"/>
    <property type="match status" value="1"/>
</dbReference>
<evidence type="ECO:0000256" key="1">
    <source>
        <dbReference type="ARBA" id="ARBA00023015"/>
    </source>
</evidence>
<name>A0A0F4KQD2_9LACO</name>
<dbReference type="STRING" id="1218508.JG29_15600"/>
<dbReference type="InterPro" id="IPR036390">
    <property type="entry name" value="WH_DNA-bd_sf"/>
</dbReference>
<dbReference type="PANTHER" id="PTHR44846:SF12">
    <property type="entry name" value="HTH-TYPE TRANSCRIPTIONAL REGULATOR TRER"/>
    <property type="match status" value="1"/>
</dbReference>
<dbReference type="Proteomes" id="UP000033695">
    <property type="component" value="Unassembled WGS sequence"/>
</dbReference>
<dbReference type="GO" id="GO:0045892">
    <property type="term" value="P:negative regulation of DNA-templated transcription"/>
    <property type="evidence" value="ECO:0007669"/>
    <property type="project" value="TreeGrafter"/>
</dbReference>
<organism evidence="6 7">
    <name type="scientific">Bombilactobacillus mellis</name>
    <dbReference type="NCBI Taxonomy" id="1218508"/>
    <lineage>
        <taxon>Bacteria</taxon>
        <taxon>Bacillati</taxon>
        <taxon>Bacillota</taxon>
        <taxon>Bacilli</taxon>
        <taxon>Lactobacillales</taxon>
        <taxon>Lactobacillaceae</taxon>
        <taxon>Bombilactobacillus</taxon>
    </lineage>
</organism>
<dbReference type="InterPro" id="IPR028978">
    <property type="entry name" value="Chorismate_lyase_/UTRA_dom_sf"/>
</dbReference>
<evidence type="ECO:0000256" key="4">
    <source>
        <dbReference type="NCBIfam" id="TIGR02404"/>
    </source>
</evidence>
<keyword evidence="2" id="KW-0238">DNA-binding</keyword>
<dbReference type="SUPFAM" id="SSF64288">
    <property type="entry name" value="Chorismate lyase-like"/>
    <property type="match status" value="1"/>
</dbReference>
<keyword evidence="7" id="KW-1185">Reference proteome</keyword>